<dbReference type="EMBL" id="CP002049">
    <property type="protein sequence ID" value="ADI13337.1"/>
    <property type="molecule type" value="Genomic_DNA"/>
</dbReference>
<keyword evidence="6 7" id="KW-0472">Membrane</keyword>
<feature type="transmembrane region" description="Helical" evidence="7">
    <location>
        <begin position="140"/>
        <end position="164"/>
    </location>
</feature>
<feature type="transmembrane region" description="Helical" evidence="7">
    <location>
        <begin position="252"/>
        <end position="270"/>
    </location>
</feature>
<feature type="transmembrane region" description="Helical" evidence="7">
    <location>
        <begin position="59"/>
        <end position="79"/>
    </location>
</feature>
<feature type="domain" description="TRAP C4-dicarboxylate transport system permease DctM subunit" evidence="8">
    <location>
        <begin position="11"/>
        <end position="429"/>
    </location>
</feature>
<keyword evidence="5 7" id="KW-1133">Transmembrane helix</keyword>
<proteinExistence type="predicted"/>
<protein>
    <submittedName>
        <fullName evidence="9">TRAP dicarboxylate transporter, DctM subunit</fullName>
    </submittedName>
</protein>
<dbReference type="OrthoDB" id="9785600at2"/>
<evidence type="ECO:0000313" key="9">
    <source>
        <dbReference type="EMBL" id="ADI13337.1"/>
    </source>
</evidence>
<reference evidence="10" key="1">
    <citation type="submission" date="2010-05" db="EMBL/GenBank/DDBJ databases">
        <title>The complete genome of Truepera radiovictris DSM 17093.</title>
        <authorList>
            <consortium name="US DOE Joint Genome Institute (JGI-PGF)"/>
            <person name="Lucas S."/>
            <person name="Copeland A."/>
            <person name="Lapidus A."/>
            <person name="Glavina del Rio T."/>
            <person name="Dalin E."/>
            <person name="Tice H."/>
            <person name="Bruce D."/>
            <person name="Goodwin L."/>
            <person name="Pitluck S."/>
            <person name="Kyrpides N."/>
            <person name="Mavromatis K."/>
            <person name="Ovchinnikova G."/>
            <person name="Munk A.C."/>
            <person name="Detter J.C."/>
            <person name="Han C."/>
            <person name="Tapia R."/>
            <person name="Land M."/>
            <person name="Hauser L."/>
            <person name="Markowitz V."/>
            <person name="Cheng J.-F."/>
            <person name="Hugenholtz P."/>
            <person name="Woyke T."/>
            <person name="Wu D."/>
            <person name="Tindall B."/>
            <person name="Pomrenke H.G."/>
            <person name="Brambilla E."/>
            <person name="Klenk H.-P."/>
            <person name="Eisen J.A."/>
        </authorList>
    </citation>
    <scope>NUCLEOTIDE SEQUENCE [LARGE SCALE GENOMIC DNA]</scope>
    <source>
        <strain evidence="10">DSM 17093 / CIP 108686 / LMG 22925 / RQ-24</strain>
    </source>
</reference>
<dbReference type="NCBIfam" id="TIGR00786">
    <property type="entry name" value="dctM"/>
    <property type="match status" value="1"/>
</dbReference>
<gene>
    <name evidence="9" type="ordered locus">Trad_0196</name>
</gene>
<keyword evidence="2" id="KW-1003">Cell membrane</keyword>
<feature type="transmembrane region" description="Helical" evidence="7">
    <location>
        <begin position="221"/>
        <end position="246"/>
    </location>
</feature>
<evidence type="ECO:0000256" key="1">
    <source>
        <dbReference type="ARBA" id="ARBA00004429"/>
    </source>
</evidence>
<sequence length="441" mass="47214">MSVELITFFMFASVLVCILLGFPIAFVLGGLAAVFGYLQFGPAVANIFMLRLFSVLQDNVLIAIPLFVLMGVVLEQTGIAGRLYDAVRLILGRLPGGLAVATVVTATIFAAATGVVGAAVVTIGLLAVPSMLKYNYSRPLATGAICAGGTLGILIPPSILLVVYGPIAGVSVGQLFIASIVPGLLLSAFYILYAVVLCSLRPEAGPPLSREEASVPARRKLWLFVTSVLPVSLVILAVLGTIFFGLAAPTEAAGFGAFAALVLAALYRRLTLATLWKSVENTLRVSAMIYLVLIAAGFFTNVFTRIGGGRVVRDVILGLPFGELGTLVVMLLFIFVLGMFIDWLGIIMIAVPLFTPIATSLGYDQLWFSMMIIMVLQTSFMTPPFAYSIFYLKGISPPEVKTTDIYVGVLPFLGLQALVIVLLYFFPAIALWLPSYMQQFR</sequence>
<keyword evidence="3" id="KW-0997">Cell inner membrane</keyword>
<reference evidence="9 10" key="2">
    <citation type="journal article" date="2011" name="Stand. Genomic Sci.">
        <title>Complete genome sequence of Truepera radiovictrix type strain (RQ-24).</title>
        <authorList>
            <person name="Ivanova N."/>
            <person name="Rohde C."/>
            <person name="Munk C."/>
            <person name="Nolan M."/>
            <person name="Lucas S."/>
            <person name="Del Rio T.G."/>
            <person name="Tice H."/>
            <person name="Deshpande S."/>
            <person name="Cheng J.F."/>
            <person name="Tapia R."/>
            <person name="Han C."/>
            <person name="Goodwin L."/>
            <person name="Pitluck S."/>
            <person name="Liolios K."/>
            <person name="Mavromatis K."/>
            <person name="Mikhailova N."/>
            <person name="Pati A."/>
            <person name="Chen A."/>
            <person name="Palaniappan K."/>
            <person name="Land M."/>
            <person name="Hauser L."/>
            <person name="Chang Y.J."/>
            <person name="Jeffries C.D."/>
            <person name="Brambilla E."/>
            <person name="Rohde M."/>
            <person name="Goker M."/>
            <person name="Tindall B.J."/>
            <person name="Woyke T."/>
            <person name="Bristow J."/>
            <person name="Eisen J.A."/>
            <person name="Markowitz V."/>
            <person name="Hugenholtz P."/>
            <person name="Kyrpides N.C."/>
            <person name="Klenk H.P."/>
            <person name="Lapidus A."/>
        </authorList>
    </citation>
    <scope>NUCLEOTIDE SEQUENCE [LARGE SCALE GENOMIC DNA]</scope>
    <source>
        <strain evidence="10">DSM 17093 / CIP 108686 / LMG 22925 / RQ-24</strain>
    </source>
</reference>
<dbReference type="PIRSF" id="PIRSF006066">
    <property type="entry name" value="HI0050"/>
    <property type="match status" value="1"/>
</dbReference>
<evidence type="ECO:0000313" key="10">
    <source>
        <dbReference type="Proteomes" id="UP000000379"/>
    </source>
</evidence>
<evidence type="ECO:0000256" key="2">
    <source>
        <dbReference type="ARBA" id="ARBA00022475"/>
    </source>
</evidence>
<comment type="subcellular location">
    <subcellularLocation>
        <location evidence="1">Cell inner membrane</location>
        <topology evidence="1">Multi-pass membrane protein</topology>
    </subcellularLocation>
</comment>
<keyword evidence="10" id="KW-1185">Reference proteome</keyword>
<feature type="transmembrane region" description="Helical" evidence="7">
    <location>
        <begin position="99"/>
        <end position="128"/>
    </location>
</feature>
<evidence type="ECO:0000259" key="8">
    <source>
        <dbReference type="Pfam" id="PF06808"/>
    </source>
</evidence>
<evidence type="ECO:0000256" key="6">
    <source>
        <dbReference type="ARBA" id="ARBA00023136"/>
    </source>
</evidence>
<dbReference type="PANTHER" id="PTHR33362">
    <property type="entry name" value="SIALIC ACID TRAP TRANSPORTER PERMEASE PROTEIN SIAT-RELATED"/>
    <property type="match status" value="1"/>
</dbReference>
<dbReference type="RefSeq" id="WP_013176717.1">
    <property type="nucleotide sequence ID" value="NC_014221.1"/>
</dbReference>
<dbReference type="GO" id="GO:0005886">
    <property type="term" value="C:plasma membrane"/>
    <property type="evidence" value="ECO:0007669"/>
    <property type="project" value="UniProtKB-SubCell"/>
</dbReference>
<evidence type="ECO:0000256" key="4">
    <source>
        <dbReference type="ARBA" id="ARBA00022692"/>
    </source>
</evidence>
<feature type="transmembrane region" description="Helical" evidence="7">
    <location>
        <begin position="6"/>
        <end position="38"/>
    </location>
</feature>
<feature type="transmembrane region" description="Helical" evidence="7">
    <location>
        <begin position="176"/>
        <end position="200"/>
    </location>
</feature>
<dbReference type="AlphaFoldDB" id="D7CXX7"/>
<dbReference type="KEGG" id="tra:Trad_0196"/>
<evidence type="ECO:0000256" key="7">
    <source>
        <dbReference type="SAM" id="Phobius"/>
    </source>
</evidence>
<dbReference type="STRING" id="649638.Trad_0196"/>
<evidence type="ECO:0000256" key="5">
    <source>
        <dbReference type="ARBA" id="ARBA00022989"/>
    </source>
</evidence>
<organism evidence="9 10">
    <name type="scientific">Truepera radiovictrix (strain DSM 17093 / CIP 108686 / LMG 22925 / RQ-24)</name>
    <dbReference type="NCBI Taxonomy" id="649638"/>
    <lineage>
        <taxon>Bacteria</taxon>
        <taxon>Thermotogati</taxon>
        <taxon>Deinococcota</taxon>
        <taxon>Deinococci</taxon>
        <taxon>Trueperales</taxon>
        <taxon>Trueperaceae</taxon>
        <taxon>Truepera</taxon>
    </lineage>
</organism>
<dbReference type="eggNOG" id="COG4664">
    <property type="taxonomic scope" value="Bacteria"/>
</dbReference>
<feature type="transmembrane region" description="Helical" evidence="7">
    <location>
        <begin position="410"/>
        <end position="433"/>
    </location>
</feature>
<dbReference type="PANTHER" id="PTHR33362:SF7">
    <property type="entry name" value="SLL1103 PROTEIN"/>
    <property type="match status" value="1"/>
</dbReference>
<dbReference type="PRINTS" id="PR00173">
    <property type="entry name" value="EDTRNSPORT"/>
</dbReference>
<dbReference type="GO" id="GO:0022857">
    <property type="term" value="F:transmembrane transporter activity"/>
    <property type="evidence" value="ECO:0007669"/>
    <property type="project" value="TreeGrafter"/>
</dbReference>
<name>D7CXX7_TRURR</name>
<accession>D7CXX7</accession>
<dbReference type="Proteomes" id="UP000000379">
    <property type="component" value="Chromosome"/>
</dbReference>
<feature type="transmembrane region" description="Helical" evidence="7">
    <location>
        <begin position="282"/>
        <end position="304"/>
    </location>
</feature>
<feature type="transmembrane region" description="Helical" evidence="7">
    <location>
        <begin position="366"/>
        <end position="390"/>
    </location>
</feature>
<feature type="transmembrane region" description="Helical" evidence="7">
    <location>
        <begin position="324"/>
        <end position="354"/>
    </location>
</feature>
<dbReference type="InterPro" id="IPR010656">
    <property type="entry name" value="DctM"/>
</dbReference>
<keyword evidence="4 7" id="KW-0812">Transmembrane</keyword>
<dbReference type="HOGENOM" id="CLU_019824_4_0_0"/>
<dbReference type="InterPro" id="IPR004681">
    <property type="entry name" value="TRAP_DctM"/>
</dbReference>
<dbReference type="Pfam" id="PF06808">
    <property type="entry name" value="DctM"/>
    <property type="match status" value="1"/>
</dbReference>
<evidence type="ECO:0000256" key="3">
    <source>
        <dbReference type="ARBA" id="ARBA00022519"/>
    </source>
</evidence>